<feature type="signal peptide" evidence="1">
    <location>
        <begin position="1"/>
        <end position="17"/>
    </location>
</feature>
<name>A0A931GW48_9BACT</name>
<sequence length="548" mass="60723">MKKFFVAVMLLPLLVTAQTKKQKKAQEKADKITIANVEAHVKYLADDKLEGRRTGTAGETLAMHYIADQFAKNGLQPKGTNGFIQEFDINEGKQFDEKENSFSINDHQLQLKEDYFPLPFSGNTAISGIASPGLREKGEPWFFDVRDIVAENKSNPHFDIYDALLKEAKITATKGGTALIVYNSSAETDNIQFNRNDNTAALSLPVIFIQHKAAEKYLEDSTGTYDLAIKTSLKQQSRKAHNVVGYLNFNAPTTVIIGAHFDHLGYGEDANSLDGQGQIHNGADDNASGTAALIEMTRLLQHTKARSNNYLFIAFSGEELGLFGSKYWLEKPSVNIVPNYMLNMDMIGRYSPDKKLTIGGYGTSPVWGQVFSNTSSADLVVKFDSSGSGPSDHASFYRKDIPVLFFFTNSHPDYHKATDDWDKINYKGEVAIIDYISNIIEATDTKGKLAFTKTRDAEMKSVPLPVTLGVIPDYGFSGTGMRIDGVSKGKTGERIGLQAGDVLLQLGEYKFVDVMTYMGALKNFKKGDKTTLRIKRGDKEMTFNVEFQ</sequence>
<accession>A0A931GW48</accession>
<dbReference type="Pfam" id="PF04389">
    <property type="entry name" value="Peptidase_M28"/>
    <property type="match status" value="1"/>
</dbReference>
<reference evidence="3" key="1">
    <citation type="submission" date="2020-11" db="EMBL/GenBank/DDBJ databases">
        <title>Bacterial whole genome sequence for Panacibacter sp. DH6.</title>
        <authorList>
            <person name="Le V."/>
            <person name="Ko S."/>
            <person name="Ahn C.-Y."/>
            <person name="Oh H.-M."/>
        </authorList>
    </citation>
    <scope>NUCLEOTIDE SEQUENCE</scope>
    <source>
        <strain evidence="3">DH6</strain>
    </source>
</reference>
<protein>
    <submittedName>
        <fullName evidence="3">M28 family peptidase</fullName>
    </submittedName>
</protein>
<dbReference type="InterPro" id="IPR045175">
    <property type="entry name" value="M28_fam"/>
</dbReference>
<dbReference type="PANTHER" id="PTHR12147">
    <property type="entry name" value="METALLOPEPTIDASE M28 FAMILY MEMBER"/>
    <property type="match status" value="1"/>
</dbReference>
<evidence type="ECO:0000313" key="3">
    <source>
        <dbReference type="EMBL" id="MBG9375853.1"/>
    </source>
</evidence>
<dbReference type="SUPFAM" id="SSF50156">
    <property type="entry name" value="PDZ domain-like"/>
    <property type="match status" value="1"/>
</dbReference>
<dbReference type="AlphaFoldDB" id="A0A931GW48"/>
<gene>
    <name evidence="3" type="ORF">I5907_06375</name>
</gene>
<dbReference type="EMBL" id="JADWYR010000001">
    <property type="protein sequence ID" value="MBG9375853.1"/>
    <property type="molecule type" value="Genomic_DNA"/>
</dbReference>
<dbReference type="Proteomes" id="UP000628448">
    <property type="component" value="Unassembled WGS sequence"/>
</dbReference>
<dbReference type="PANTHER" id="PTHR12147:SF26">
    <property type="entry name" value="PEPTIDASE M28 DOMAIN-CONTAINING PROTEIN"/>
    <property type="match status" value="1"/>
</dbReference>
<dbReference type="Gene3D" id="3.40.630.10">
    <property type="entry name" value="Zn peptidases"/>
    <property type="match status" value="2"/>
</dbReference>
<keyword evidence="4" id="KW-1185">Reference proteome</keyword>
<evidence type="ECO:0000259" key="2">
    <source>
        <dbReference type="Pfam" id="PF04389"/>
    </source>
</evidence>
<dbReference type="GO" id="GO:0008235">
    <property type="term" value="F:metalloexopeptidase activity"/>
    <property type="evidence" value="ECO:0007669"/>
    <property type="project" value="InterPro"/>
</dbReference>
<dbReference type="InterPro" id="IPR036034">
    <property type="entry name" value="PDZ_sf"/>
</dbReference>
<comment type="caution">
    <text evidence="3">The sequence shown here is derived from an EMBL/GenBank/DDBJ whole genome shotgun (WGS) entry which is preliminary data.</text>
</comment>
<dbReference type="RefSeq" id="WP_196989880.1">
    <property type="nucleotide sequence ID" value="NZ_JADWYR010000001.1"/>
</dbReference>
<dbReference type="InterPro" id="IPR007484">
    <property type="entry name" value="Peptidase_M28"/>
</dbReference>
<evidence type="ECO:0000313" key="4">
    <source>
        <dbReference type="Proteomes" id="UP000628448"/>
    </source>
</evidence>
<feature type="chain" id="PRO_5037105926" evidence="1">
    <location>
        <begin position="18"/>
        <end position="548"/>
    </location>
</feature>
<keyword evidence="1" id="KW-0732">Signal</keyword>
<proteinExistence type="predicted"/>
<evidence type="ECO:0000256" key="1">
    <source>
        <dbReference type="SAM" id="SignalP"/>
    </source>
</evidence>
<dbReference type="SUPFAM" id="SSF53187">
    <property type="entry name" value="Zn-dependent exopeptidases"/>
    <property type="match status" value="1"/>
</dbReference>
<organism evidence="3 4">
    <name type="scientific">Panacibacter microcysteis</name>
    <dbReference type="NCBI Taxonomy" id="2793269"/>
    <lineage>
        <taxon>Bacteria</taxon>
        <taxon>Pseudomonadati</taxon>
        <taxon>Bacteroidota</taxon>
        <taxon>Chitinophagia</taxon>
        <taxon>Chitinophagales</taxon>
        <taxon>Chitinophagaceae</taxon>
        <taxon>Panacibacter</taxon>
    </lineage>
</organism>
<dbReference type="GO" id="GO:0006508">
    <property type="term" value="P:proteolysis"/>
    <property type="evidence" value="ECO:0007669"/>
    <property type="project" value="InterPro"/>
</dbReference>
<dbReference type="Gene3D" id="2.30.42.10">
    <property type="match status" value="1"/>
</dbReference>
<feature type="domain" description="Peptidase M28" evidence="2">
    <location>
        <begin position="242"/>
        <end position="438"/>
    </location>
</feature>